<reference evidence="1" key="1">
    <citation type="journal article" date="2013" name="Nature">
        <title>Draft genome of the wheat A-genome progenitor Triticum urartu.</title>
        <authorList>
            <person name="Ling H.Q."/>
            <person name="Zhao S."/>
            <person name="Liu D."/>
            <person name="Wang J."/>
            <person name="Sun H."/>
            <person name="Zhang C."/>
            <person name="Fan H."/>
            <person name="Li D."/>
            <person name="Dong L."/>
            <person name="Tao Y."/>
            <person name="Gao C."/>
            <person name="Wu H."/>
            <person name="Li Y."/>
            <person name="Cui Y."/>
            <person name="Guo X."/>
            <person name="Zheng S."/>
            <person name="Wang B."/>
            <person name="Yu K."/>
            <person name="Liang Q."/>
            <person name="Yang W."/>
            <person name="Lou X."/>
            <person name="Chen J."/>
            <person name="Feng M."/>
            <person name="Jian J."/>
            <person name="Zhang X."/>
            <person name="Luo G."/>
            <person name="Jiang Y."/>
            <person name="Liu J."/>
            <person name="Wang Z."/>
            <person name="Sha Y."/>
            <person name="Zhang B."/>
            <person name="Wu H."/>
            <person name="Tang D."/>
            <person name="Shen Q."/>
            <person name="Xue P."/>
            <person name="Zou S."/>
            <person name="Wang X."/>
            <person name="Liu X."/>
            <person name="Wang F."/>
            <person name="Yang Y."/>
            <person name="An X."/>
            <person name="Dong Z."/>
            <person name="Zhang K."/>
            <person name="Zhang X."/>
            <person name="Luo M.C."/>
            <person name="Dvorak J."/>
            <person name="Tong Y."/>
            <person name="Wang J."/>
            <person name="Yang H."/>
            <person name="Li Z."/>
            <person name="Wang D."/>
            <person name="Zhang A."/>
            <person name="Wang J."/>
        </authorList>
    </citation>
    <scope>NUCLEOTIDE SEQUENCE</scope>
</reference>
<protein>
    <submittedName>
        <fullName evidence="1">Uncharacterized protein</fullName>
    </submittedName>
</protein>
<evidence type="ECO:0000313" key="1">
    <source>
        <dbReference type="EMBL" id="EMS55998.1"/>
    </source>
</evidence>
<dbReference type="AlphaFoldDB" id="M7YYV3"/>
<name>M7YYV3_TRIUA</name>
<proteinExistence type="predicted"/>
<sequence>MTLRPRHNGVFSAAIEKLGGVVQEVTGGDAGVQNKTEFLEQGKKSEAGGSGVFPRRCQWKSADLGPGQHGVVPQPACHIDMCLAACGGPGLQLVKPVRRWCFPGFGEDGGRASLSATLEGFCCSPLQLVKPVRRWCFPGFGEDGGRASLSATLEKNKNVCGVENIH</sequence>
<gene>
    <name evidence="1" type="ORF">TRIUR3_27597</name>
</gene>
<organism evidence="1">
    <name type="scientific">Triticum urartu</name>
    <name type="common">Red wild einkorn</name>
    <name type="synonym">Crithodium urartu</name>
    <dbReference type="NCBI Taxonomy" id="4572"/>
    <lineage>
        <taxon>Eukaryota</taxon>
        <taxon>Viridiplantae</taxon>
        <taxon>Streptophyta</taxon>
        <taxon>Embryophyta</taxon>
        <taxon>Tracheophyta</taxon>
        <taxon>Spermatophyta</taxon>
        <taxon>Magnoliopsida</taxon>
        <taxon>Liliopsida</taxon>
        <taxon>Poales</taxon>
        <taxon>Poaceae</taxon>
        <taxon>BOP clade</taxon>
        <taxon>Pooideae</taxon>
        <taxon>Triticodae</taxon>
        <taxon>Triticeae</taxon>
        <taxon>Triticinae</taxon>
        <taxon>Triticum</taxon>
    </lineage>
</organism>
<dbReference type="EMBL" id="KD163975">
    <property type="protein sequence ID" value="EMS55998.1"/>
    <property type="molecule type" value="Genomic_DNA"/>
</dbReference>
<accession>M7YYV3</accession>